<gene>
    <name evidence="2" type="ORF">PECAL_1P34950</name>
</gene>
<dbReference type="Proteomes" id="UP000789595">
    <property type="component" value="Unassembled WGS sequence"/>
</dbReference>
<dbReference type="EMBL" id="CAKKNE010000001">
    <property type="protein sequence ID" value="CAH0366979.1"/>
    <property type="molecule type" value="Genomic_DNA"/>
</dbReference>
<feature type="chain" id="PRO_5035176701" evidence="1">
    <location>
        <begin position="20"/>
        <end position="183"/>
    </location>
</feature>
<proteinExistence type="predicted"/>
<dbReference type="AlphaFoldDB" id="A0A8J2SFX4"/>
<feature type="signal peptide" evidence="1">
    <location>
        <begin position="1"/>
        <end position="19"/>
    </location>
</feature>
<accession>A0A8J2SFX4</accession>
<evidence type="ECO:0000313" key="3">
    <source>
        <dbReference type="Proteomes" id="UP000789595"/>
    </source>
</evidence>
<keyword evidence="3" id="KW-1185">Reference proteome</keyword>
<sequence length="183" mass="20240">MAHSLSSVVAALCLTLGGAFGPFAKCDGTCYENRCDNCMDAPPANCPPSPLCPSPTICPRFYKITDKGTFACFPEDGKACGSCSRVGDQGYLFEQFSFPNPWQTCVIDPFSSIDPYRPQQYWIFDADPDTKVVHYRYYTDPDCTIPDLTHALDDPYATGPCVPMKDCTFEPDCFCLSHLTSFL</sequence>
<organism evidence="2 3">
    <name type="scientific">Pelagomonas calceolata</name>
    <dbReference type="NCBI Taxonomy" id="35677"/>
    <lineage>
        <taxon>Eukaryota</taxon>
        <taxon>Sar</taxon>
        <taxon>Stramenopiles</taxon>
        <taxon>Ochrophyta</taxon>
        <taxon>Pelagophyceae</taxon>
        <taxon>Pelagomonadales</taxon>
        <taxon>Pelagomonadaceae</taxon>
        <taxon>Pelagomonas</taxon>
    </lineage>
</organism>
<name>A0A8J2SFX4_9STRA</name>
<protein>
    <submittedName>
        <fullName evidence="2">Uncharacterized protein</fullName>
    </submittedName>
</protein>
<reference evidence="2" key="1">
    <citation type="submission" date="2021-11" db="EMBL/GenBank/DDBJ databases">
        <authorList>
            <consortium name="Genoscope - CEA"/>
            <person name="William W."/>
        </authorList>
    </citation>
    <scope>NUCLEOTIDE SEQUENCE</scope>
</reference>
<evidence type="ECO:0000256" key="1">
    <source>
        <dbReference type="SAM" id="SignalP"/>
    </source>
</evidence>
<keyword evidence="1" id="KW-0732">Signal</keyword>
<comment type="caution">
    <text evidence="2">The sequence shown here is derived from an EMBL/GenBank/DDBJ whole genome shotgun (WGS) entry which is preliminary data.</text>
</comment>
<evidence type="ECO:0000313" key="2">
    <source>
        <dbReference type="EMBL" id="CAH0366979.1"/>
    </source>
</evidence>